<dbReference type="RefSeq" id="WP_188163500.1">
    <property type="nucleotide sequence ID" value="NZ_JACVVX010000001.1"/>
</dbReference>
<dbReference type="PIRSF" id="PIRSF031900">
    <property type="entry name" value="UCP031900"/>
    <property type="match status" value="1"/>
</dbReference>
<evidence type="ECO:0000313" key="4">
    <source>
        <dbReference type="Proteomes" id="UP000643405"/>
    </source>
</evidence>
<accession>A0A8J6PHE9</accession>
<protein>
    <submittedName>
        <fullName evidence="3">Esterase-like activity of phytase family protein</fullName>
    </submittedName>
</protein>
<evidence type="ECO:0000313" key="3">
    <source>
        <dbReference type="EMBL" id="MBD0414123.1"/>
    </source>
</evidence>
<reference evidence="3" key="1">
    <citation type="submission" date="2020-09" db="EMBL/GenBank/DDBJ databases">
        <title>Genome seq and assembly of Tianweitania sp.</title>
        <authorList>
            <person name="Chhetri G."/>
        </authorList>
    </citation>
    <scope>NUCLEOTIDE SEQUENCE</scope>
    <source>
        <strain evidence="3">Rool2</strain>
    </source>
</reference>
<name>A0A8J6PHE9_9HYPH</name>
<feature type="chain" id="PRO_5035168880" evidence="1">
    <location>
        <begin position="24"/>
        <end position="330"/>
    </location>
</feature>
<dbReference type="Proteomes" id="UP000643405">
    <property type="component" value="Unassembled WGS sequence"/>
</dbReference>
<dbReference type="EMBL" id="JACVVX010000001">
    <property type="protein sequence ID" value="MBD0414123.1"/>
    <property type="molecule type" value="Genomic_DNA"/>
</dbReference>
<feature type="domain" description="Phytase-like" evidence="2">
    <location>
        <begin position="62"/>
        <end position="314"/>
    </location>
</feature>
<gene>
    <name evidence="3" type="ORF">ICI42_05600</name>
</gene>
<evidence type="ECO:0000256" key="1">
    <source>
        <dbReference type="SAM" id="SignalP"/>
    </source>
</evidence>
<proteinExistence type="predicted"/>
<keyword evidence="4" id="KW-1185">Reference proteome</keyword>
<dbReference type="Pfam" id="PF13449">
    <property type="entry name" value="Phytase-like"/>
    <property type="match status" value="1"/>
</dbReference>
<dbReference type="InterPro" id="IPR027372">
    <property type="entry name" value="Phytase-like_dom"/>
</dbReference>
<feature type="signal peptide" evidence="1">
    <location>
        <begin position="1"/>
        <end position="23"/>
    </location>
</feature>
<comment type="caution">
    <text evidence="3">The sequence shown here is derived from an EMBL/GenBank/DDBJ whole genome shotgun (WGS) entry which is preliminary data.</text>
</comment>
<dbReference type="InterPro" id="IPR014567">
    <property type="entry name" value="UCP031900"/>
</dbReference>
<organism evidence="3 4">
    <name type="scientific">Oryzicola mucosus</name>
    <dbReference type="NCBI Taxonomy" id="2767425"/>
    <lineage>
        <taxon>Bacteria</taxon>
        <taxon>Pseudomonadati</taxon>
        <taxon>Pseudomonadota</taxon>
        <taxon>Alphaproteobacteria</taxon>
        <taxon>Hyphomicrobiales</taxon>
        <taxon>Phyllobacteriaceae</taxon>
        <taxon>Oryzicola</taxon>
    </lineage>
</organism>
<sequence>MKRSTLACLLTASLLFQALPAAADPIVVTARPITQFQIGRDTTRFGTLEFVGGLEFNAPARAFGSFSAFRFMGPGSDFIGVADTGYWYFGTIARDATMHPTGLENFRMQAMVDASGKPLDGKLAADAESLAVRDGIAAVGYERNHRVEEYRLQPGAMKGPIRQRDFLIPRWELRQNKGIETLAFAAKDGPLRGALVAVSERSIDKQGNVFAAILEGPQKGIFTIRRDGDFDITDGAFLPDGDLLLLERSYFVVTGVRMRLRRIDAETIRAGSIADGPVLLYTDMSYQIDNMEGLDVWRRDDGALMVSLISDDNGSIFQRNVYLEFILHDD</sequence>
<evidence type="ECO:0000259" key="2">
    <source>
        <dbReference type="Pfam" id="PF13449"/>
    </source>
</evidence>
<keyword evidence="1" id="KW-0732">Signal</keyword>
<dbReference type="AlphaFoldDB" id="A0A8J6PHE9"/>